<proteinExistence type="predicted"/>
<name>A0ABU3KPT4_9BURK</name>
<dbReference type="RefSeq" id="WP_313875106.1">
    <property type="nucleotide sequence ID" value="NZ_JAVBIK010000001.1"/>
</dbReference>
<reference evidence="1 2" key="1">
    <citation type="submission" date="2023-08" db="EMBL/GenBank/DDBJ databases">
        <title>Rhodoferax potami sp. nov. and Rhodoferax mekongensis sp. nov., isolated from the Mekong River in Thailand.</title>
        <authorList>
            <person name="Kitikhun S."/>
            <person name="Charoenyingcharoen P."/>
            <person name="Siriarchawattana P."/>
            <person name="Likhitrattanapisal S."/>
            <person name="Nilsakha T."/>
            <person name="Chanpet A."/>
            <person name="Rattanawaree P."/>
            <person name="Ingsriswang S."/>
        </authorList>
    </citation>
    <scope>NUCLEOTIDE SEQUENCE [LARGE SCALE GENOMIC DNA]</scope>
    <source>
        <strain evidence="1 2">TBRC 17660</strain>
    </source>
</reference>
<comment type="caution">
    <text evidence="1">The sequence shown here is derived from an EMBL/GenBank/DDBJ whole genome shotgun (WGS) entry which is preliminary data.</text>
</comment>
<evidence type="ECO:0000313" key="1">
    <source>
        <dbReference type="EMBL" id="MDT7519427.1"/>
    </source>
</evidence>
<keyword evidence="2" id="KW-1185">Reference proteome</keyword>
<sequence>MQTDPNFQLRLPEGAQFTDLKLRRCDAEAIDMDMDLVERICQLNQWDAAKVRENPGPVISTILSVWYKTHLAAGGTPDAVMESLRAPEPLQ</sequence>
<accession>A0ABU3KPT4</accession>
<gene>
    <name evidence="1" type="ORF">RAE19_12025</name>
</gene>
<evidence type="ECO:0000313" key="2">
    <source>
        <dbReference type="Proteomes" id="UP001321700"/>
    </source>
</evidence>
<protein>
    <submittedName>
        <fullName evidence="1">Uncharacterized protein</fullName>
    </submittedName>
</protein>
<dbReference type="EMBL" id="JAVBIK010000001">
    <property type="protein sequence ID" value="MDT7519427.1"/>
    <property type="molecule type" value="Genomic_DNA"/>
</dbReference>
<organism evidence="1 2">
    <name type="scientific">Rhodoferax potami</name>
    <dbReference type="NCBI Taxonomy" id="3068338"/>
    <lineage>
        <taxon>Bacteria</taxon>
        <taxon>Pseudomonadati</taxon>
        <taxon>Pseudomonadota</taxon>
        <taxon>Betaproteobacteria</taxon>
        <taxon>Burkholderiales</taxon>
        <taxon>Comamonadaceae</taxon>
        <taxon>Rhodoferax</taxon>
    </lineage>
</organism>
<dbReference type="Proteomes" id="UP001321700">
    <property type="component" value="Unassembled WGS sequence"/>
</dbReference>